<organism evidence="2 3">
    <name type="scientific">Puccinia sorghi</name>
    <dbReference type="NCBI Taxonomy" id="27349"/>
    <lineage>
        <taxon>Eukaryota</taxon>
        <taxon>Fungi</taxon>
        <taxon>Dikarya</taxon>
        <taxon>Basidiomycota</taxon>
        <taxon>Pucciniomycotina</taxon>
        <taxon>Pucciniomycetes</taxon>
        <taxon>Pucciniales</taxon>
        <taxon>Pucciniaceae</taxon>
        <taxon>Puccinia</taxon>
    </lineage>
</organism>
<proteinExistence type="predicted"/>
<sequence>MFSHGCIGRSKGVTHIQFGLSNIHQTSFSCFLLGSRSEFQPQDKRIALISFNTILILSFRAFVSKKISKSPEISGPQFQPQSFFPRKIKNTQQALKCVSIIKKSAGQLSASMLLNYGLVERLSIISGLIIKGVISSNRGSWGVSEDTYLNEDHRGRPNNLGIWDPDEPQDLWKSLQEYSEQKVVVWIIVEVISSSKNTNQSCWSGALNIFNGHSEALLTLSIYNFSPKKNKKLGQGKYPPKKICQTEPISLENVLHEFLFLGLEGPGCSGKVHDLQCWTNVYLGLAHLRPGSSSLGLPGLQNKNSAKLLTFMIFSQFGTFFFFLAEDAQFPSFLTLAIFTHFSHPNNSAFILGNCKCFQCLPLQGISQYYLSIELIDTLFHCLKVSKGFGLTFAFCGRGFGFGGLSGYWRRIGQTRVVSEGAAGSKMGRQSAKGSRGCTVGGLRNKADAGTVKSGRYYREWKSVGIQGCGNSMGAGTGGRGRVVGGELREFWGKNQESSFIITKRQTIHSLFPGRNVQRAVTRKYLLLGIKEDTHQSRSFLQTKGYSIHIGEGLSVTETFFLSTAVWNYSKGMKPKGTQQTLEKDTQLPTETTCFQMIKHYFQCILWGLKIKYNEGTFKVRQNHEKPGKQNYKWEIRINIRYGDIFSVSETSMIESLTQKFINAGIFKMHLMPSFHKNEQLPNPASTELKKAENVSSIIKVILKDISSIIQINPSKLTSAVFSSKKIQTLATTCDEGLHLMILGQTVQIILVAFKFSHLFFIFFLKFFLFLQLQHGRNLVWCFRFVWDYHKSGPTKGQVCWPCLAEAKGVPHTYQKPMLLVQVRPWGGGG</sequence>
<evidence type="ECO:0000256" key="1">
    <source>
        <dbReference type="SAM" id="Phobius"/>
    </source>
</evidence>
<dbReference type="VEuPathDB" id="FungiDB:VP01_972g4"/>
<evidence type="ECO:0000313" key="2">
    <source>
        <dbReference type="EMBL" id="KNZ43903.1"/>
    </source>
</evidence>
<keyword evidence="1" id="KW-0472">Membrane</keyword>
<dbReference type="EMBL" id="LAVV01015414">
    <property type="protein sequence ID" value="KNZ43903.1"/>
    <property type="molecule type" value="Genomic_DNA"/>
</dbReference>
<keyword evidence="1" id="KW-1133">Transmembrane helix</keyword>
<evidence type="ECO:0000313" key="3">
    <source>
        <dbReference type="Proteomes" id="UP000037035"/>
    </source>
</evidence>
<comment type="caution">
    <text evidence="2">The sequence shown here is derived from an EMBL/GenBank/DDBJ whole genome shotgun (WGS) entry which is preliminary data.</text>
</comment>
<reference evidence="2 3" key="1">
    <citation type="submission" date="2015-08" db="EMBL/GenBank/DDBJ databases">
        <title>Next Generation Sequencing and Analysis of the Genome of Puccinia sorghi L Schw, the Causal Agent of Maize Common Rust.</title>
        <authorList>
            <person name="Rochi L."/>
            <person name="Burguener G."/>
            <person name="Darino M."/>
            <person name="Turjanski A."/>
            <person name="Kreff E."/>
            <person name="Dieguez M.J."/>
            <person name="Sacco F."/>
        </authorList>
    </citation>
    <scope>NUCLEOTIDE SEQUENCE [LARGE SCALE GENOMIC DNA]</scope>
    <source>
        <strain evidence="2 3">RO10H11247</strain>
    </source>
</reference>
<dbReference type="Proteomes" id="UP000037035">
    <property type="component" value="Unassembled WGS sequence"/>
</dbReference>
<keyword evidence="1" id="KW-0812">Transmembrane</keyword>
<dbReference type="AlphaFoldDB" id="A0A0L6U5X0"/>
<name>A0A0L6U5X0_9BASI</name>
<feature type="transmembrane region" description="Helical" evidence="1">
    <location>
        <begin position="749"/>
        <end position="771"/>
    </location>
</feature>
<protein>
    <submittedName>
        <fullName evidence="2">Uncharacterized protein</fullName>
    </submittedName>
</protein>
<accession>A0A0L6U5X0</accession>
<keyword evidence="3" id="KW-1185">Reference proteome</keyword>
<gene>
    <name evidence="2" type="ORF">VP01_972g4</name>
</gene>